<comment type="caution">
    <text evidence="1">The sequence shown here is derived from an EMBL/GenBank/DDBJ whole genome shotgun (WGS) entry which is preliminary data.</text>
</comment>
<reference evidence="1" key="1">
    <citation type="journal article" date="2014" name="Front. Microbiol.">
        <title>High frequency of phylogenetically diverse reductive dehalogenase-homologous genes in deep subseafloor sedimentary metagenomes.</title>
        <authorList>
            <person name="Kawai M."/>
            <person name="Futagami T."/>
            <person name="Toyoda A."/>
            <person name="Takaki Y."/>
            <person name="Nishi S."/>
            <person name="Hori S."/>
            <person name="Arai W."/>
            <person name="Tsubouchi T."/>
            <person name="Morono Y."/>
            <person name="Uchiyama I."/>
            <person name="Ito T."/>
            <person name="Fujiyama A."/>
            <person name="Inagaki F."/>
            <person name="Takami H."/>
        </authorList>
    </citation>
    <scope>NUCLEOTIDE SEQUENCE</scope>
    <source>
        <strain evidence="1">Expedition CK06-06</strain>
    </source>
</reference>
<gene>
    <name evidence="1" type="ORF">S06H3_24114</name>
</gene>
<protein>
    <submittedName>
        <fullName evidence="1">Uncharacterized protein</fullName>
    </submittedName>
</protein>
<sequence length="157" mass="17759">DVTTDELEIYFYEALPVGIGDMHTWIEKDISVVQDLYYIQPIVYMQCNTTAVENAEGLTPIQVLSLPCFSEPLSEENYIRRTKVYVGESYEYYSWFPVGDLHFTPMPDPPTLEATFPETGVTTEIGLGSFTATGDWTAGLMEWSFLEISFTKAGETH</sequence>
<name>X1LPB5_9ZZZZ</name>
<evidence type="ECO:0000313" key="1">
    <source>
        <dbReference type="EMBL" id="GAI21197.1"/>
    </source>
</evidence>
<organism evidence="1">
    <name type="scientific">marine sediment metagenome</name>
    <dbReference type="NCBI Taxonomy" id="412755"/>
    <lineage>
        <taxon>unclassified sequences</taxon>
        <taxon>metagenomes</taxon>
        <taxon>ecological metagenomes</taxon>
    </lineage>
</organism>
<feature type="non-terminal residue" evidence="1">
    <location>
        <position position="157"/>
    </location>
</feature>
<dbReference type="AlphaFoldDB" id="X1LPB5"/>
<proteinExistence type="predicted"/>
<accession>X1LPB5</accession>
<feature type="non-terminal residue" evidence="1">
    <location>
        <position position="1"/>
    </location>
</feature>
<dbReference type="EMBL" id="BARV01013306">
    <property type="protein sequence ID" value="GAI21197.1"/>
    <property type="molecule type" value="Genomic_DNA"/>
</dbReference>